<evidence type="ECO:0000313" key="4">
    <source>
        <dbReference type="Proteomes" id="UP000298763"/>
    </source>
</evidence>
<feature type="transmembrane region" description="Helical" evidence="1">
    <location>
        <begin position="290"/>
        <end position="309"/>
    </location>
</feature>
<dbReference type="Proteomes" id="UP000584325">
    <property type="component" value="Unassembled WGS sequence"/>
</dbReference>
<proteinExistence type="predicted"/>
<dbReference type="RefSeq" id="WP_137315566.1">
    <property type="nucleotide sequence ID" value="NZ_CP040017.1"/>
</dbReference>
<organism evidence="2 5">
    <name type="scientific">Pseudoduganella umbonata</name>
    <dbReference type="NCBI Taxonomy" id="864828"/>
    <lineage>
        <taxon>Bacteria</taxon>
        <taxon>Pseudomonadati</taxon>
        <taxon>Pseudomonadota</taxon>
        <taxon>Betaproteobacteria</taxon>
        <taxon>Burkholderiales</taxon>
        <taxon>Oxalobacteraceae</taxon>
        <taxon>Telluria group</taxon>
        <taxon>Pseudoduganella</taxon>
    </lineage>
</organism>
<name>A0A4P8HSA7_9BURK</name>
<dbReference type="Pfam" id="PF14264">
    <property type="entry name" value="Glucos_trans_II"/>
    <property type="match status" value="1"/>
</dbReference>
<keyword evidence="4" id="KW-1185">Reference proteome</keyword>
<keyword evidence="1" id="KW-0472">Membrane</keyword>
<feature type="transmembrane region" description="Helical" evidence="1">
    <location>
        <begin position="176"/>
        <end position="205"/>
    </location>
</feature>
<accession>A0A4P8HSA7</accession>
<dbReference type="AlphaFoldDB" id="A0A4P8HSA7"/>
<feature type="transmembrane region" description="Helical" evidence="1">
    <location>
        <begin position="370"/>
        <end position="394"/>
    </location>
</feature>
<reference evidence="3 4" key="1">
    <citation type="submission" date="2019-05" db="EMBL/GenBank/DDBJ databases">
        <title>Draft Genome Sequences of Six Type Strains of the Genus Massilia.</title>
        <authorList>
            <person name="Miess H."/>
            <person name="Frediansyhah A."/>
            <person name="Gross H."/>
        </authorList>
    </citation>
    <scope>NUCLEOTIDE SEQUENCE [LARGE SCALE GENOMIC DNA]</scope>
    <source>
        <strain evidence="3 4">DSMZ 26121</strain>
    </source>
</reference>
<protein>
    <recommendedName>
        <fullName evidence="6">Glucosyl transferase</fullName>
    </recommendedName>
</protein>
<feature type="transmembrane region" description="Helical" evidence="1">
    <location>
        <begin position="88"/>
        <end position="106"/>
    </location>
</feature>
<evidence type="ECO:0000313" key="3">
    <source>
        <dbReference type="EMBL" id="QCP12737.1"/>
    </source>
</evidence>
<keyword evidence="1" id="KW-1133">Transmembrane helix</keyword>
<sequence length="529" mass="57805">MHKGRAWLESSMSSFSAWLIRQRFSWRELLLLTLIGILANAYFLTNYSPSIDDELAAVRTSSEIWISQGRFTTYLVETLLFPQPSLPFSPYVFLAVMLALTHMLLVRAHGMTPGWRSYSAYCLFVTYPTWWLIEEFSANVPATGIGFLLAVAALCLQAEAPPDALRRFSRHEAGRLLAIGLLLALCAGAYQTLLLLFACGTIGVALCRSIEGDAAFPWRQACLRIFHGGVCLVAGALLYFVLNKLALGVSGTRPEYVAGFINLDNLKAPYWLVGSIALQAWAIYSGSAGQFGAAMPVAAVALACAAIAVARARPGVTLPNLLLFAVLLGTPFLLCLLTGPAGLPLRAMVALPYVIWLCALLAFTYQRGVAWIASLVVFALFQLQIVNLTSQYIATATLVQHQDRFMGFDIGRRLLLLRGGDETGKPIWLDAYGHGPEERVSLFAAAQTGVTRGSFFGWDKGNLQRIAAYLRVLGFDTVRPAPPAARSAFTREFEQMPVWPQEGSLRRSGDYYLLKLGKAPDAAHVVPAD</sequence>
<dbReference type="Proteomes" id="UP000298763">
    <property type="component" value="Chromosome"/>
</dbReference>
<reference evidence="2 5" key="2">
    <citation type="submission" date="2020-08" db="EMBL/GenBank/DDBJ databases">
        <title>Genomic Encyclopedia of Type Strains, Phase III (KMG-III): the genomes of soil and plant-associated and newly described type strains.</title>
        <authorList>
            <person name="Whitman W."/>
        </authorList>
    </citation>
    <scope>NUCLEOTIDE SEQUENCE [LARGE SCALE GENOMIC DNA]</scope>
    <source>
        <strain evidence="2 5">CECT 7753</strain>
    </source>
</reference>
<feature type="transmembrane region" description="Helical" evidence="1">
    <location>
        <begin position="268"/>
        <end position="284"/>
    </location>
</feature>
<keyword evidence="1" id="KW-0812">Transmembrane</keyword>
<dbReference type="EMBL" id="CP040017">
    <property type="protein sequence ID" value="QCP12737.1"/>
    <property type="molecule type" value="Genomic_DNA"/>
</dbReference>
<dbReference type="InterPro" id="IPR025686">
    <property type="entry name" value="Glucos_trans_II"/>
</dbReference>
<feature type="transmembrane region" description="Helical" evidence="1">
    <location>
        <begin position="225"/>
        <end position="247"/>
    </location>
</feature>
<dbReference type="OrthoDB" id="8099337at2"/>
<dbReference type="EMBL" id="JACHXS010000010">
    <property type="protein sequence ID" value="MBB3223850.1"/>
    <property type="molecule type" value="Genomic_DNA"/>
</dbReference>
<evidence type="ECO:0000256" key="1">
    <source>
        <dbReference type="SAM" id="Phobius"/>
    </source>
</evidence>
<evidence type="ECO:0000313" key="5">
    <source>
        <dbReference type="Proteomes" id="UP000584325"/>
    </source>
</evidence>
<evidence type="ECO:0008006" key="6">
    <source>
        <dbReference type="Google" id="ProtNLM"/>
    </source>
</evidence>
<feature type="transmembrane region" description="Helical" evidence="1">
    <location>
        <begin position="321"/>
        <end position="339"/>
    </location>
</feature>
<feature type="transmembrane region" description="Helical" evidence="1">
    <location>
        <begin position="345"/>
        <end position="363"/>
    </location>
</feature>
<evidence type="ECO:0000313" key="2">
    <source>
        <dbReference type="EMBL" id="MBB3223850.1"/>
    </source>
</evidence>
<gene>
    <name evidence="3" type="ORF">FCL38_21560</name>
    <name evidence="2" type="ORF">FHS02_004703</name>
</gene>